<evidence type="ECO:0000313" key="3">
    <source>
        <dbReference type="EMBL" id="CAA9274847.1"/>
    </source>
</evidence>
<gene>
    <name evidence="3" type="ORF">AVDCRST_MAG10-3471</name>
</gene>
<dbReference type="Pfam" id="PF00353">
    <property type="entry name" value="HemolysinCabind"/>
    <property type="match status" value="1"/>
</dbReference>
<dbReference type="InterPro" id="IPR011042">
    <property type="entry name" value="6-blade_b-propeller_TolB-like"/>
</dbReference>
<evidence type="ECO:0000256" key="1">
    <source>
        <dbReference type="ARBA" id="ARBA00009820"/>
    </source>
</evidence>
<dbReference type="SUPFAM" id="SSF69304">
    <property type="entry name" value="Tricorn protease N-terminal domain"/>
    <property type="match status" value="2"/>
</dbReference>
<dbReference type="SUPFAM" id="SSF51120">
    <property type="entry name" value="beta-Roll"/>
    <property type="match status" value="1"/>
</dbReference>
<dbReference type="PANTHER" id="PTHR36842">
    <property type="entry name" value="PROTEIN TOLB HOMOLOG"/>
    <property type="match status" value="1"/>
</dbReference>
<dbReference type="InterPro" id="IPR011659">
    <property type="entry name" value="WD40"/>
</dbReference>
<dbReference type="InterPro" id="IPR006311">
    <property type="entry name" value="TAT_signal"/>
</dbReference>
<dbReference type="PROSITE" id="PS00330">
    <property type="entry name" value="HEMOLYSIN_CALCIUM"/>
    <property type="match status" value="1"/>
</dbReference>
<comment type="similarity">
    <text evidence="1">Belongs to the TolB family.</text>
</comment>
<dbReference type="PROSITE" id="PS51318">
    <property type="entry name" value="TAT"/>
    <property type="match status" value="1"/>
</dbReference>
<dbReference type="Pfam" id="PF07676">
    <property type="entry name" value="PD40"/>
    <property type="match status" value="4"/>
</dbReference>
<dbReference type="InterPro" id="IPR018511">
    <property type="entry name" value="Hemolysin-typ_Ca-bd_CS"/>
</dbReference>
<dbReference type="PRINTS" id="PR00313">
    <property type="entry name" value="CABNDNGRPT"/>
</dbReference>
<name>A0A6J4JEX5_9ACTN</name>
<dbReference type="GO" id="GO:0005509">
    <property type="term" value="F:calcium ion binding"/>
    <property type="evidence" value="ECO:0007669"/>
    <property type="project" value="InterPro"/>
</dbReference>
<sequence length="411" mass="43597">MKDAKTSLGRRLALIGSSVAVVGSGLVWGAPAAQAAFPGINGVIACQTNRDGNNEIYTFNPDGTELEPTNLTNHPASDQRPRYSPDGRTIVFESNRDGFNELYLMDADGSNVRRLTFSPAGGHGNGAGNFSPGGDQIVYQTTRHGSFEVYRIDVNGANDTRLTNHPAEDSLPAWSPNGDKIAFNSRQVDPTADVHLMNPDGSGIVDITNSPGEDSWPSWSPDGSMIAFHSRRDDPLGEEIYRMNANGSNVVRLTHNTGPVQGSFDIFPAWSPDGSRIVWNSGRGANNFGEVYQMSAVTGDNDIVRVTNHPAVDQRCDWQPLCTIYGSGRIIGTPGDDIICGSEEGDQILGMGGNDRILGMGGSDQIFGNPGNDKIFGGAGSDAIFGQGGNDIGDGGTGRDQCVEVTVARSC</sequence>
<dbReference type="PANTHER" id="PTHR36842:SF1">
    <property type="entry name" value="PROTEIN TOLB"/>
    <property type="match status" value="1"/>
</dbReference>
<protein>
    <submittedName>
        <fullName evidence="3">TolB protein, periplasmic protein involved in the tonb-independent uptake of group A colicins</fullName>
    </submittedName>
</protein>
<dbReference type="AlphaFoldDB" id="A0A6J4JEX5"/>
<feature type="region of interest" description="Disordered" evidence="2">
    <location>
        <begin position="62"/>
        <end position="86"/>
    </location>
</feature>
<dbReference type="Gene3D" id="2.120.10.30">
    <property type="entry name" value="TolB, C-terminal domain"/>
    <property type="match status" value="3"/>
</dbReference>
<feature type="compositionally biased region" description="Polar residues" evidence="2">
    <location>
        <begin position="67"/>
        <end position="76"/>
    </location>
</feature>
<organism evidence="3">
    <name type="scientific">uncultured Acidimicrobiales bacterium</name>
    <dbReference type="NCBI Taxonomy" id="310071"/>
    <lineage>
        <taxon>Bacteria</taxon>
        <taxon>Bacillati</taxon>
        <taxon>Actinomycetota</taxon>
        <taxon>Acidimicrobiia</taxon>
        <taxon>Acidimicrobiales</taxon>
        <taxon>environmental samples</taxon>
    </lineage>
</organism>
<dbReference type="EMBL" id="CADCTB010000211">
    <property type="protein sequence ID" value="CAA9274847.1"/>
    <property type="molecule type" value="Genomic_DNA"/>
</dbReference>
<reference evidence="3" key="1">
    <citation type="submission" date="2020-02" db="EMBL/GenBank/DDBJ databases">
        <authorList>
            <person name="Meier V. D."/>
        </authorList>
    </citation>
    <scope>NUCLEOTIDE SEQUENCE</scope>
    <source>
        <strain evidence="3">AVDCRST_MAG10</strain>
    </source>
</reference>
<proteinExistence type="inferred from homology"/>
<dbReference type="InterPro" id="IPR011049">
    <property type="entry name" value="Serralysin-like_metalloprot_C"/>
</dbReference>
<dbReference type="InterPro" id="IPR001343">
    <property type="entry name" value="Hemolysn_Ca-bd"/>
</dbReference>
<dbReference type="Gene3D" id="2.150.10.10">
    <property type="entry name" value="Serralysin-like metalloprotease, C-terminal"/>
    <property type="match status" value="1"/>
</dbReference>
<accession>A0A6J4JEX5</accession>
<evidence type="ECO:0000256" key="2">
    <source>
        <dbReference type="SAM" id="MobiDB-lite"/>
    </source>
</evidence>